<accession>A0A072PB20</accession>
<keyword evidence="3" id="KW-1185">Reference proteome</keyword>
<gene>
    <name evidence="2" type="ORF">A1O9_08059</name>
</gene>
<dbReference type="VEuPathDB" id="FungiDB:A1O9_08059"/>
<dbReference type="OrthoDB" id="1862401at2759"/>
<proteinExistence type="predicted"/>
<evidence type="ECO:0008006" key="4">
    <source>
        <dbReference type="Google" id="ProtNLM"/>
    </source>
</evidence>
<dbReference type="Gene3D" id="3.30.559.10">
    <property type="entry name" value="Chloramphenicol acetyltransferase-like domain"/>
    <property type="match status" value="2"/>
</dbReference>
<reference evidence="2 3" key="1">
    <citation type="submission" date="2013-03" db="EMBL/GenBank/DDBJ databases">
        <title>The Genome Sequence of Exophiala aquamarina CBS 119918.</title>
        <authorList>
            <consortium name="The Broad Institute Genomics Platform"/>
            <person name="Cuomo C."/>
            <person name="de Hoog S."/>
            <person name="Gorbushina A."/>
            <person name="Walker B."/>
            <person name="Young S.K."/>
            <person name="Zeng Q."/>
            <person name="Gargeya S."/>
            <person name="Fitzgerald M."/>
            <person name="Haas B."/>
            <person name="Abouelleil A."/>
            <person name="Allen A.W."/>
            <person name="Alvarado L."/>
            <person name="Arachchi H.M."/>
            <person name="Berlin A.M."/>
            <person name="Chapman S.B."/>
            <person name="Gainer-Dewar J."/>
            <person name="Goldberg J."/>
            <person name="Griggs A."/>
            <person name="Gujja S."/>
            <person name="Hansen M."/>
            <person name="Howarth C."/>
            <person name="Imamovic A."/>
            <person name="Ireland A."/>
            <person name="Larimer J."/>
            <person name="McCowan C."/>
            <person name="Murphy C."/>
            <person name="Pearson M."/>
            <person name="Poon T.W."/>
            <person name="Priest M."/>
            <person name="Roberts A."/>
            <person name="Saif S."/>
            <person name="Shea T."/>
            <person name="Sisk P."/>
            <person name="Sykes S."/>
            <person name="Wortman J."/>
            <person name="Nusbaum C."/>
            <person name="Birren B."/>
        </authorList>
    </citation>
    <scope>NUCLEOTIDE SEQUENCE [LARGE SCALE GENOMIC DNA]</scope>
    <source>
        <strain evidence="2 3">CBS 119918</strain>
    </source>
</reference>
<evidence type="ECO:0000256" key="1">
    <source>
        <dbReference type="ARBA" id="ARBA00022679"/>
    </source>
</evidence>
<keyword evidence="1" id="KW-0808">Transferase</keyword>
<dbReference type="GeneID" id="25282972"/>
<dbReference type="Proteomes" id="UP000027920">
    <property type="component" value="Unassembled WGS sequence"/>
</dbReference>
<sequence length="445" mass="49795">MPDSSILPDVVRRLNSFVRRIVDAKPYLSGYIVPAKTPGKRVGAVEVRFSDKDFLEYPCVSVRRLTHEEVPFTYDELDKAGLPPSTMRPELVSALAESADEEQAPVFRVQANVVDGGFIVSLYLHHCISDGTGVGLLISGSILNDETAFDRHLESRGHDTPPLSVRLAAFANLKSIHRQQLSWSFPNQISNRSLRCKKVKAHPEEGETVRVQGRGCVVAFSLEKLAGLKTLLETQADSSFITSNDALQALLWHSMVKARIPSLEDIDAIAISKLLIPINIRGKLEKPLPESYFGTAIDFASAQLPIDHLTDTSPPAMIQTAMEIRRAINEVDEEYIRQAIALARFPDPSNDVRDLQASNMDRAKGADMYVTSWEKLDCYDATFDLGLGRPDWVRKPWSRDPGSCIVLPFDNRKNYLEVVIQMTIADMDRLLQDQVFMNYVVRVID</sequence>
<dbReference type="InterPro" id="IPR050317">
    <property type="entry name" value="Plant_Fungal_Acyltransferase"/>
</dbReference>
<dbReference type="HOGENOM" id="CLU_026450_5_0_1"/>
<name>A0A072PB20_9EURO</name>
<dbReference type="EMBL" id="AMGV01000006">
    <property type="protein sequence ID" value="KEF56478.1"/>
    <property type="molecule type" value="Genomic_DNA"/>
</dbReference>
<evidence type="ECO:0000313" key="2">
    <source>
        <dbReference type="EMBL" id="KEF56478.1"/>
    </source>
</evidence>
<dbReference type="Pfam" id="PF02458">
    <property type="entry name" value="Transferase"/>
    <property type="match status" value="1"/>
</dbReference>
<evidence type="ECO:0000313" key="3">
    <source>
        <dbReference type="Proteomes" id="UP000027920"/>
    </source>
</evidence>
<dbReference type="InterPro" id="IPR023213">
    <property type="entry name" value="CAT-like_dom_sf"/>
</dbReference>
<dbReference type="RefSeq" id="XP_013259068.1">
    <property type="nucleotide sequence ID" value="XM_013403614.1"/>
</dbReference>
<dbReference type="STRING" id="1182545.A0A072PB20"/>
<dbReference type="AlphaFoldDB" id="A0A072PB20"/>
<dbReference type="GO" id="GO:0044550">
    <property type="term" value="P:secondary metabolite biosynthetic process"/>
    <property type="evidence" value="ECO:0007669"/>
    <property type="project" value="TreeGrafter"/>
</dbReference>
<protein>
    <recommendedName>
        <fullName evidence="4">Condensation domain-containing protein</fullName>
    </recommendedName>
</protein>
<organism evidence="2 3">
    <name type="scientific">Exophiala aquamarina CBS 119918</name>
    <dbReference type="NCBI Taxonomy" id="1182545"/>
    <lineage>
        <taxon>Eukaryota</taxon>
        <taxon>Fungi</taxon>
        <taxon>Dikarya</taxon>
        <taxon>Ascomycota</taxon>
        <taxon>Pezizomycotina</taxon>
        <taxon>Eurotiomycetes</taxon>
        <taxon>Chaetothyriomycetidae</taxon>
        <taxon>Chaetothyriales</taxon>
        <taxon>Herpotrichiellaceae</taxon>
        <taxon>Exophiala</taxon>
    </lineage>
</organism>
<dbReference type="PANTHER" id="PTHR31642">
    <property type="entry name" value="TRICHOTHECENE 3-O-ACETYLTRANSFERASE"/>
    <property type="match status" value="1"/>
</dbReference>
<comment type="caution">
    <text evidence="2">The sequence shown here is derived from an EMBL/GenBank/DDBJ whole genome shotgun (WGS) entry which is preliminary data.</text>
</comment>
<dbReference type="GO" id="GO:0016747">
    <property type="term" value="F:acyltransferase activity, transferring groups other than amino-acyl groups"/>
    <property type="evidence" value="ECO:0007669"/>
    <property type="project" value="TreeGrafter"/>
</dbReference>
<dbReference type="PANTHER" id="PTHR31642:SF310">
    <property type="entry name" value="FATTY ALCOHOL:CAFFEOYL-COA ACYLTRANSFERASE"/>
    <property type="match status" value="1"/>
</dbReference>